<feature type="transmembrane region" description="Helical" evidence="1">
    <location>
        <begin position="61"/>
        <end position="82"/>
    </location>
</feature>
<feature type="transmembrane region" description="Helical" evidence="1">
    <location>
        <begin position="173"/>
        <end position="193"/>
    </location>
</feature>
<feature type="transmembrane region" description="Helical" evidence="1">
    <location>
        <begin position="205"/>
        <end position="226"/>
    </location>
</feature>
<keyword evidence="1" id="KW-1133">Transmembrane helix</keyword>
<evidence type="ECO:0000313" key="2">
    <source>
        <dbReference type="EMBL" id="MFC6035619.1"/>
    </source>
</evidence>
<reference evidence="2 3" key="1">
    <citation type="submission" date="2024-09" db="EMBL/GenBank/DDBJ databases">
        <authorList>
            <person name="Zhang Z.-H."/>
        </authorList>
    </citation>
    <scope>NUCLEOTIDE SEQUENCE [LARGE SCALE GENOMIC DNA]</scope>
    <source>
        <strain evidence="2 3">HHTR114</strain>
    </source>
</reference>
<protein>
    <recommendedName>
        <fullName evidence="4">DUF4386 domain-containing protein</fullName>
    </recommendedName>
</protein>
<organism evidence="2 3">
    <name type="scientific">Hyphococcus aureus</name>
    <dbReference type="NCBI Taxonomy" id="2666033"/>
    <lineage>
        <taxon>Bacteria</taxon>
        <taxon>Pseudomonadati</taxon>
        <taxon>Pseudomonadota</taxon>
        <taxon>Alphaproteobacteria</taxon>
        <taxon>Parvularculales</taxon>
        <taxon>Parvularculaceae</taxon>
        <taxon>Hyphococcus</taxon>
    </lineage>
</organism>
<name>A0ABW1KUI8_9PROT</name>
<accession>A0ABW1KUI8</accession>
<keyword evidence="1" id="KW-0812">Transmembrane</keyword>
<keyword evidence="3" id="KW-1185">Reference proteome</keyword>
<dbReference type="EMBL" id="JBHPON010000001">
    <property type="protein sequence ID" value="MFC6035619.1"/>
    <property type="molecule type" value="Genomic_DNA"/>
</dbReference>
<comment type="caution">
    <text evidence="2">The sequence shown here is derived from an EMBL/GenBank/DDBJ whole genome shotgun (WGS) entry which is preliminary data.</text>
</comment>
<feature type="transmembrane region" description="Helical" evidence="1">
    <location>
        <begin position="94"/>
        <end position="117"/>
    </location>
</feature>
<keyword evidence="1" id="KW-0472">Membrane</keyword>
<dbReference type="Proteomes" id="UP001596116">
    <property type="component" value="Unassembled WGS sequence"/>
</dbReference>
<evidence type="ECO:0000256" key="1">
    <source>
        <dbReference type="SAM" id="Phobius"/>
    </source>
</evidence>
<gene>
    <name evidence="2" type="ORF">ACFMB1_08705</name>
</gene>
<proteinExistence type="predicted"/>
<feature type="transmembrane region" description="Helical" evidence="1">
    <location>
        <begin position="137"/>
        <end position="161"/>
    </location>
</feature>
<feature type="transmembrane region" description="Helical" evidence="1">
    <location>
        <begin position="12"/>
        <end position="31"/>
    </location>
</feature>
<evidence type="ECO:0000313" key="3">
    <source>
        <dbReference type="Proteomes" id="UP001596116"/>
    </source>
</evidence>
<sequence>MKPMPFPRITGEGLCAWMGPAFILILIPAWLNMGFLPPPSPQSSADEIAAFFRKNADEIKLGAMMTMQFCMLGLFWTAAIFVQLKRTKSQLAQTLSYLQFIAGAVAYSVFTLPTILWTTIVFRSERPASEILLLNDFAWLALVMPVSSAMIQAAAIGVAILVDAEKSPIFPRWSGYMNLWVSLTFGPGMLATFFNHGPFAWDGVFVFYVPLAVFTAWVFVMSYLVSAAASQKSDQREDSVHSPAG</sequence>
<dbReference type="RefSeq" id="WP_379878954.1">
    <property type="nucleotide sequence ID" value="NZ_JBHPON010000001.1"/>
</dbReference>
<evidence type="ECO:0008006" key="4">
    <source>
        <dbReference type="Google" id="ProtNLM"/>
    </source>
</evidence>